<organism evidence="5 7">
    <name type="scientific">Mycobacterium intracellulare subsp. chimaera</name>
    <dbReference type="NCBI Taxonomy" id="222805"/>
    <lineage>
        <taxon>Bacteria</taxon>
        <taxon>Bacillati</taxon>
        <taxon>Actinomycetota</taxon>
        <taxon>Actinomycetes</taxon>
        <taxon>Mycobacteriales</taxon>
        <taxon>Mycobacteriaceae</taxon>
        <taxon>Mycobacterium</taxon>
        <taxon>Mycobacterium avium complex (MAC)</taxon>
    </lineage>
</organism>
<keyword evidence="2 5" id="KW-0808">Transferase</keyword>
<evidence type="ECO:0000313" key="6">
    <source>
        <dbReference type="EMBL" id="MDM3928625.1"/>
    </source>
</evidence>
<proteinExistence type="predicted"/>
<dbReference type="PANTHER" id="PTHR43464">
    <property type="entry name" value="METHYLTRANSFERASE"/>
    <property type="match status" value="1"/>
</dbReference>
<dbReference type="GO" id="GO:0032259">
    <property type="term" value="P:methylation"/>
    <property type="evidence" value="ECO:0007669"/>
    <property type="project" value="UniProtKB-KW"/>
</dbReference>
<feature type="domain" description="Methyltransferase" evidence="4">
    <location>
        <begin position="150"/>
        <end position="246"/>
    </location>
</feature>
<dbReference type="Proteomes" id="UP001529272">
    <property type="component" value="Unassembled WGS sequence"/>
</dbReference>
<reference evidence="5 7" key="1">
    <citation type="journal article" date="2017" name="Lancet Infect. Dis.">
        <title>Global outbreak of severe Mycobacterium chimaera disease after cardiac surgery: a molecular epidemiological study.</title>
        <authorList>
            <person name="van Ingen J."/>
            <person name="Kohl T."/>
            <person name="Kranzer K."/>
            <person name="Hasse B."/>
            <person name="Keller P."/>
            <person name="Szafranska A."/>
            <person name="Hillemann D."/>
            <person name="Chand M."/>
            <person name="Schreiber P."/>
            <person name="Sommerstein R."/>
            <person name="Berger C."/>
            <person name="Genoni M."/>
            <person name="Ruegg C."/>
            <person name="Troillet N."/>
            <person name="Widmer A.F."/>
            <person name="Becker S.L."/>
            <person name="Herrmann M."/>
            <person name="Eckmanns T."/>
            <person name="Haller S."/>
            <person name="Hoeller C."/>
            <person name="Debast S.B."/>
            <person name="Wolfhagen M.J."/>
            <person name="Hopman J."/>
            <person name="Kluytmans J."/>
            <person name="Langelaar M."/>
            <person name="Notermans D.W."/>
            <person name="ten Oever J."/>
            <person name="van den Barselaar P."/>
            <person name="Vonk A.B.A."/>
            <person name="Vos M.C."/>
            <person name="Ahmed N."/>
            <person name="Brown T."/>
            <person name="Crook D."/>
            <person name="Lamagni T."/>
            <person name="Phin N."/>
            <person name="Smith E.G."/>
            <person name="Zambon M."/>
            <person name="Serr A."/>
            <person name="Goetting T."/>
            <person name="Ebner W."/>
            <person name="Thuermer A."/>
            <person name="Utpatel C."/>
            <person name="Sproer C."/>
            <person name="Bunk B."/>
            <person name="Nubel U."/>
            <person name="Bloemberg G."/>
            <person name="Bottger E."/>
            <person name="Niemann S."/>
            <person name="Wagner D."/>
            <person name="Sax H."/>
        </authorList>
    </citation>
    <scope>NUCLEOTIDE SEQUENCE [LARGE SCALE GENOMIC DNA]</scope>
    <source>
        <strain evidence="5 7">ZUERICH-2</strain>
    </source>
</reference>
<dbReference type="PANTHER" id="PTHR43464:SF19">
    <property type="entry name" value="UBIQUINONE BIOSYNTHESIS O-METHYLTRANSFERASE, MITOCHONDRIAL"/>
    <property type="match status" value="1"/>
</dbReference>
<dbReference type="Gene3D" id="3.40.50.150">
    <property type="entry name" value="Vaccinia Virus protein VP39"/>
    <property type="match status" value="1"/>
</dbReference>
<protein>
    <submittedName>
        <fullName evidence="6">Class I SAM-dependent methyltransferase</fullName>
        <ecNumber evidence="6">2.1.-.-</ecNumber>
    </submittedName>
    <submittedName>
        <fullName evidence="5">O-methyltransferase</fullName>
    </submittedName>
</protein>
<dbReference type="AlphaFoldDB" id="A0A1Y0T5A4"/>
<dbReference type="InterPro" id="IPR041698">
    <property type="entry name" value="Methyltransf_25"/>
</dbReference>
<dbReference type="STRING" id="222805.AN480_13530"/>
<keyword evidence="3" id="KW-0949">S-adenosyl-L-methionine</keyword>
<evidence type="ECO:0000313" key="8">
    <source>
        <dbReference type="Proteomes" id="UP001529272"/>
    </source>
</evidence>
<dbReference type="EMBL" id="CP015267">
    <property type="protein sequence ID" value="ASL15277.1"/>
    <property type="molecule type" value="Genomic_DNA"/>
</dbReference>
<dbReference type="EMBL" id="JASZZX010000024">
    <property type="protein sequence ID" value="MDM3928625.1"/>
    <property type="molecule type" value="Genomic_DNA"/>
</dbReference>
<evidence type="ECO:0000256" key="1">
    <source>
        <dbReference type="ARBA" id="ARBA00022603"/>
    </source>
</evidence>
<dbReference type="Proteomes" id="UP000198286">
    <property type="component" value="Chromosome"/>
</dbReference>
<dbReference type="CDD" id="cd02440">
    <property type="entry name" value="AdoMet_MTases"/>
    <property type="match status" value="1"/>
</dbReference>
<dbReference type="SUPFAM" id="SSF53335">
    <property type="entry name" value="S-adenosyl-L-methionine-dependent methyltransferases"/>
    <property type="match status" value="1"/>
</dbReference>
<name>A0A1Y0T5A4_MYCIT</name>
<sequence>MHEPPEGSFDPSMLREALIRRMYRRSSAEGQLRVPAVPGLIDEYVQLCANVCATLGVWYTPEQSAQLRAALETELAKAFKASPRSDVVISYHSPFGSAGVDFRVQADARTIEADYEQWVAVRPPPLFGTEPDARVLDLAAQAADPAAFRVLDVGAGTGRNALALARRGHQVDAVEMTAKFADVIRAEAGREALRVNVIQSDVFTAMEGAHARYHLMVLSEVVPDFRTPHELRGMFELAAECLAPGGRLVFNTFLARDGYVPDDAAVQLGQQCNSMIFTREEVKGAAVGLPLEPVADDSAYEYEKARLPAEAWPPTAWFEGWATGIDVFDVERDDCPIELRWLVFEKAG</sequence>
<evidence type="ECO:0000259" key="4">
    <source>
        <dbReference type="Pfam" id="PF13649"/>
    </source>
</evidence>
<dbReference type="InterPro" id="IPR029063">
    <property type="entry name" value="SAM-dependent_MTases_sf"/>
</dbReference>
<reference evidence="8" key="3">
    <citation type="submission" date="2023-06" db="EMBL/GenBank/DDBJ databases">
        <title>Itaconate inhibition of nontuberculous mycobacteria.</title>
        <authorList>
            <person name="Spilker T."/>
        </authorList>
    </citation>
    <scope>NUCLEOTIDE SEQUENCE [LARGE SCALE GENOMIC DNA]</scope>
    <source>
        <strain evidence="8">FLAC1071</strain>
    </source>
</reference>
<dbReference type="Pfam" id="PF13649">
    <property type="entry name" value="Methyltransf_25"/>
    <property type="match status" value="1"/>
</dbReference>
<evidence type="ECO:0000256" key="2">
    <source>
        <dbReference type="ARBA" id="ARBA00022679"/>
    </source>
</evidence>
<evidence type="ECO:0000313" key="7">
    <source>
        <dbReference type="Proteomes" id="UP000198286"/>
    </source>
</evidence>
<keyword evidence="1 5" id="KW-0489">Methyltransferase</keyword>
<dbReference type="KEGG" id="mchi:AN480_13530"/>
<dbReference type="GO" id="GO:0008168">
    <property type="term" value="F:methyltransferase activity"/>
    <property type="evidence" value="ECO:0007669"/>
    <property type="project" value="UniProtKB-KW"/>
</dbReference>
<gene>
    <name evidence="5" type="ORF">MYCOZU2_02880</name>
    <name evidence="6" type="ORF">QRB35_21690</name>
</gene>
<reference evidence="6" key="4">
    <citation type="submission" date="2023-06" db="EMBL/GenBank/DDBJ databases">
        <authorList>
            <person name="Spilker T."/>
        </authorList>
    </citation>
    <scope>NUCLEOTIDE SEQUENCE</scope>
    <source>
        <strain evidence="6">FLAC1071</strain>
    </source>
</reference>
<keyword evidence="8" id="KW-1185">Reference proteome</keyword>
<evidence type="ECO:0000256" key="3">
    <source>
        <dbReference type="ARBA" id="ARBA00022691"/>
    </source>
</evidence>
<dbReference type="EC" id="2.1.-.-" evidence="6"/>
<reference evidence="6 8" key="2">
    <citation type="submission" date="2023-06" db="EMBL/GenBank/DDBJ databases">
        <title>Itaconate inhibition of nontuberculous mycobacteria.</title>
        <authorList>
            <person name="Breen P."/>
            <person name="Zimbric M."/>
            <person name="Caverly L."/>
        </authorList>
    </citation>
    <scope>NUCLEOTIDE SEQUENCE [LARGE SCALE GENOMIC DNA]</scope>
    <source>
        <strain evidence="6 8">FLAC1071</strain>
    </source>
</reference>
<accession>A0A1Y0T5A4</accession>
<evidence type="ECO:0000313" key="5">
    <source>
        <dbReference type="EMBL" id="ASL15277.1"/>
    </source>
</evidence>